<feature type="transmembrane region" description="Helical" evidence="6">
    <location>
        <begin position="362"/>
        <end position="380"/>
    </location>
</feature>
<gene>
    <name evidence="8" type="ORF">V6255_03345</name>
</gene>
<evidence type="ECO:0000256" key="5">
    <source>
        <dbReference type="ARBA" id="ARBA00023136"/>
    </source>
</evidence>
<accession>A0ABU9H8P5</accession>
<comment type="caution">
    <text evidence="8">The sequence shown here is derived from an EMBL/GenBank/DDBJ whole genome shotgun (WGS) entry which is preliminary data.</text>
</comment>
<keyword evidence="9" id="KW-1185">Reference proteome</keyword>
<dbReference type="PROSITE" id="PS50850">
    <property type="entry name" value="MFS"/>
    <property type="match status" value="1"/>
</dbReference>
<dbReference type="Proteomes" id="UP001366060">
    <property type="component" value="Unassembled WGS sequence"/>
</dbReference>
<evidence type="ECO:0000256" key="3">
    <source>
        <dbReference type="ARBA" id="ARBA00022692"/>
    </source>
</evidence>
<dbReference type="PROSITE" id="PS00216">
    <property type="entry name" value="SUGAR_TRANSPORT_1"/>
    <property type="match status" value="1"/>
</dbReference>
<dbReference type="SUPFAM" id="SSF103473">
    <property type="entry name" value="MFS general substrate transporter"/>
    <property type="match status" value="1"/>
</dbReference>
<feature type="transmembrane region" description="Helical" evidence="6">
    <location>
        <begin position="200"/>
        <end position="222"/>
    </location>
</feature>
<organism evidence="8 9">
    <name type="scientific">Psychromonas arctica</name>
    <dbReference type="NCBI Taxonomy" id="168275"/>
    <lineage>
        <taxon>Bacteria</taxon>
        <taxon>Pseudomonadati</taxon>
        <taxon>Pseudomonadota</taxon>
        <taxon>Gammaproteobacteria</taxon>
        <taxon>Alteromonadales</taxon>
        <taxon>Psychromonadaceae</taxon>
        <taxon>Psychromonas</taxon>
    </lineage>
</organism>
<sequence length="386" mass="43458">MTRIVPLLVAVLIGIAYQVFVDIYLVALPDIQKSLNMSYIAANSSLILYLGANAAFLLIAGILSEQLGRKNIIIIGLCISLLGTVIILSFETSTGFLTGRALQGIGLSASILATPILMDNYKGKHLTWGFLCFEFFYSVTPIIAPYIGATIVSISSWQNIFLILLVYQVLLLLLTLKLQKIQIDKKRLNWKRRLVIFKRMLKTTTFTILTLMMALFWGGMVIAHLLSPYIFQNDFEFTTYEYGLFVLVMGGFYAVSAVSNILLLKFYTEEKIIAFSIWANATLAVTFVIKRLVSPHAVWDISIYLCFMSIFCGLFFINAMTRSLRIFSDYYSGYAASLQGCICIGFWSLLSLFSSQIKPSETMLIMILSSIATISFWLLIMNRRLI</sequence>
<dbReference type="PANTHER" id="PTHR42718:SF9">
    <property type="entry name" value="MAJOR FACILITATOR SUPERFAMILY MULTIDRUG TRANSPORTER MFSC"/>
    <property type="match status" value="1"/>
</dbReference>
<feature type="transmembrane region" description="Helical" evidence="6">
    <location>
        <begin position="272"/>
        <end position="289"/>
    </location>
</feature>
<keyword evidence="3 6" id="KW-0812">Transmembrane</keyword>
<keyword evidence="4 6" id="KW-1133">Transmembrane helix</keyword>
<feature type="transmembrane region" description="Helical" evidence="6">
    <location>
        <begin position="160"/>
        <end position="179"/>
    </location>
</feature>
<dbReference type="InterPro" id="IPR011701">
    <property type="entry name" value="MFS"/>
</dbReference>
<feature type="transmembrane region" description="Helical" evidence="6">
    <location>
        <begin position="242"/>
        <end position="263"/>
    </location>
</feature>
<evidence type="ECO:0000256" key="2">
    <source>
        <dbReference type="ARBA" id="ARBA00022448"/>
    </source>
</evidence>
<evidence type="ECO:0000256" key="6">
    <source>
        <dbReference type="SAM" id="Phobius"/>
    </source>
</evidence>
<evidence type="ECO:0000256" key="1">
    <source>
        <dbReference type="ARBA" id="ARBA00004141"/>
    </source>
</evidence>
<dbReference type="PANTHER" id="PTHR42718">
    <property type="entry name" value="MAJOR FACILITATOR SUPERFAMILY MULTIDRUG TRANSPORTER MFSC"/>
    <property type="match status" value="1"/>
</dbReference>
<evidence type="ECO:0000256" key="4">
    <source>
        <dbReference type="ARBA" id="ARBA00022989"/>
    </source>
</evidence>
<feature type="transmembrane region" description="Helical" evidence="6">
    <location>
        <begin position="301"/>
        <end position="319"/>
    </location>
</feature>
<feature type="transmembrane region" description="Helical" evidence="6">
    <location>
        <begin position="96"/>
        <end position="118"/>
    </location>
</feature>
<feature type="transmembrane region" description="Helical" evidence="6">
    <location>
        <begin position="39"/>
        <end position="60"/>
    </location>
</feature>
<name>A0ABU9H8P5_9GAMM</name>
<comment type="subcellular location">
    <subcellularLocation>
        <location evidence="1">Membrane</location>
        <topology evidence="1">Multi-pass membrane protein</topology>
    </subcellularLocation>
</comment>
<evidence type="ECO:0000259" key="7">
    <source>
        <dbReference type="PROSITE" id="PS50850"/>
    </source>
</evidence>
<dbReference type="Gene3D" id="1.20.1720.10">
    <property type="entry name" value="Multidrug resistance protein D"/>
    <property type="match status" value="1"/>
</dbReference>
<feature type="transmembrane region" description="Helical" evidence="6">
    <location>
        <begin position="7"/>
        <end position="27"/>
    </location>
</feature>
<evidence type="ECO:0000313" key="9">
    <source>
        <dbReference type="Proteomes" id="UP001366060"/>
    </source>
</evidence>
<dbReference type="RefSeq" id="WP_341626873.1">
    <property type="nucleotide sequence ID" value="NZ_JBAKBA010000005.1"/>
</dbReference>
<proteinExistence type="predicted"/>
<feature type="transmembrane region" description="Helical" evidence="6">
    <location>
        <begin position="72"/>
        <end position="90"/>
    </location>
</feature>
<evidence type="ECO:0000313" key="8">
    <source>
        <dbReference type="EMBL" id="MEL0658166.1"/>
    </source>
</evidence>
<keyword evidence="5 6" id="KW-0472">Membrane</keyword>
<feature type="domain" description="Major facilitator superfamily (MFS) profile" evidence="7">
    <location>
        <begin position="2"/>
        <end position="386"/>
    </location>
</feature>
<dbReference type="InterPro" id="IPR036259">
    <property type="entry name" value="MFS_trans_sf"/>
</dbReference>
<feature type="transmembrane region" description="Helical" evidence="6">
    <location>
        <begin position="331"/>
        <end position="350"/>
    </location>
</feature>
<reference evidence="8 9" key="1">
    <citation type="submission" date="2024-02" db="EMBL/GenBank/DDBJ databases">
        <title>Bacteria isolated from the canopy kelp, Nereocystis luetkeana.</title>
        <authorList>
            <person name="Pfister C.A."/>
            <person name="Younker I.T."/>
            <person name="Light S.H."/>
        </authorList>
    </citation>
    <scope>NUCLEOTIDE SEQUENCE [LARGE SCALE GENOMIC DNA]</scope>
    <source>
        <strain evidence="8 9">TI.2.07</strain>
    </source>
</reference>
<dbReference type="Pfam" id="PF07690">
    <property type="entry name" value="MFS_1"/>
    <property type="match status" value="1"/>
</dbReference>
<dbReference type="InterPro" id="IPR020846">
    <property type="entry name" value="MFS_dom"/>
</dbReference>
<dbReference type="InterPro" id="IPR005829">
    <property type="entry name" value="Sugar_transporter_CS"/>
</dbReference>
<dbReference type="EMBL" id="JBAKBA010000005">
    <property type="protein sequence ID" value="MEL0658166.1"/>
    <property type="molecule type" value="Genomic_DNA"/>
</dbReference>
<keyword evidence="2" id="KW-0813">Transport</keyword>
<protein>
    <submittedName>
        <fullName evidence="8">MFS transporter</fullName>
    </submittedName>
</protein>
<feature type="transmembrane region" description="Helical" evidence="6">
    <location>
        <begin position="130"/>
        <end position="154"/>
    </location>
</feature>